<keyword evidence="2" id="KW-1185">Reference proteome</keyword>
<name>A0ACC1J746_9FUNG</name>
<sequence>YINGLGRGSRWEGTLTGMTQPHCPTKNCTCTGNYGSDYTQFTDEYKAFLKKYMDAQLGVYDGQLYGWFYWNFQTEGAPEWDYLLGVDQGWIPKFPRTAHPKDAPSPDKNSNSTGSSSSAVSLTGSHAGQSLVLQSAGVMLLIALALF</sequence>
<dbReference type="Proteomes" id="UP001150603">
    <property type="component" value="Unassembled WGS sequence"/>
</dbReference>
<proteinExistence type="predicted"/>
<evidence type="ECO:0000313" key="1">
    <source>
        <dbReference type="EMBL" id="KAJ1940207.1"/>
    </source>
</evidence>
<evidence type="ECO:0000313" key="2">
    <source>
        <dbReference type="Proteomes" id="UP001150603"/>
    </source>
</evidence>
<reference evidence="1" key="1">
    <citation type="submission" date="2022-07" db="EMBL/GenBank/DDBJ databases">
        <title>Phylogenomic reconstructions and comparative analyses of Kickxellomycotina fungi.</title>
        <authorList>
            <person name="Reynolds N.K."/>
            <person name="Stajich J.E."/>
            <person name="Barry K."/>
            <person name="Grigoriev I.V."/>
            <person name="Crous P."/>
            <person name="Smith M.E."/>
        </authorList>
    </citation>
    <scope>NUCLEOTIDE SEQUENCE</scope>
    <source>
        <strain evidence="1">NRRL 5244</strain>
    </source>
</reference>
<comment type="caution">
    <text evidence="1">The sequence shown here is derived from an EMBL/GenBank/DDBJ whole genome shotgun (WGS) entry which is preliminary data.</text>
</comment>
<accession>A0ACC1J746</accession>
<dbReference type="EMBL" id="JANBPW010002612">
    <property type="protein sequence ID" value="KAJ1940207.1"/>
    <property type="molecule type" value="Genomic_DNA"/>
</dbReference>
<feature type="non-terminal residue" evidence="1">
    <location>
        <position position="1"/>
    </location>
</feature>
<gene>
    <name evidence="1" type="ORF">FBU59_003882</name>
</gene>
<protein>
    <submittedName>
        <fullName evidence="1">Uncharacterized protein</fullName>
    </submittedName>
</protein>
<organism evidence="1 2">
    <name type="scientific">Linderina macrospora</name>
    <dbReference type="NCBI Taxonomy" id="4868"/>
    <lineage>
        <taxon>Eukaryota</taxon>
        <taxon>Fungi</taxon>
        <taxon>Fungi incertae sedis</taxon>
        <taxon>Zoopagomycota</taxon>
        <taxon>Kickxellomycotina</taxon>
        <taxon>Kickxellomycetes</taxon>
        <taxon>Kickxellales</taxon>
        <taxon>Kickxellaceae</taxon>
        <taxon>Linderina</taxon>
    </lineage>
</organism>